<keyword evidence="2" id="KW-1185">Reference proteome</keyword>
<name>A0AAD6LA98_9ROSI</name>
<proteinExistence type="predicted"/>
<gene>
    <name evidence="1" type="ORF">NC653_039058</name>
</gene>
<organism evidence="1 2">
    <name type="scientific">Populus alba x Populus x berolinensis</name>
    <dbReference type="NCBI Taxonomy" id="444605"/>
    <lineage>
        <taxon>Eukaryota</taxon>
        <taxon>Viridiplantae</taxon>
        <taxon>Streptophyta</taxon>
        <taxon>Embryophyta</taxon>
        <taxon>Tracheophyta</taxon>
        <taxon>Spermatophyta</taxon>
        <taxon>Magnoliopsida</taxon>
        <taxon>eudicotyledons</taxon>
        <taxon>Gunneridae</taxon>
        <taxon>Pentapetalae</taxon>
        <taxon>rosids</taxon>
        <taxon>fabids</taxon>
        <taxon>Malpighiales</taxon>
        <taxon>Salicaceae</taxon>
        <taxon>Saliceae</taxon>
        <taxon>Populus</taxon>
    </lineage>
</organism>
<protein>
    <submittedName>
        <fullName evidence="1">Uncharacterized protein</fullName>
    </submittedName>
</protein>
<evidence type="ECO:0000313" key="1">
    <source>
        <dbReference type="EMBL" id="KAJ6957017.1"/>
    </source>
</evidence>
<accession>A0AAD6LA98</accession>
<evidence type="ECO:0000313" key="2">
    <source>
        <dbReference type="Proteomes" id="UP001164929"/>
    </source>
</evidence>
<sequence>MCFEEARAGTSRSLTEASCNFKLILFTKSSLGESLTPNQNGKFQQFQQETTRTTHTLVWRQQQMSVSTRYLYLQVRASDTESSNESGSHLTA</sequence>
<dbReference type="EMBL" id="JAQIZT010000018">
    <property type="protein sequence ID" value="KAJ6957017.1"/>
    <property type="molecule type" value="Genomic_DNA"/>
</dbReference>
<dbReference type="Proteomes" id="UP001164929">
    <property type="component" value="Chromosome 18"/>
</dbReference>
<reference evidence="1 2" key="1">
    <citation type="journal article" date="2023" name="Mol. Ecol. Resour.">
        <title>Chromosome-level genome assembly of a triploid poplar Populus alba 'Berolinensis'.</title>
        <authorList>
            <person name="Chen S."/>
            <person name="Yu Y."/>
            <person name="Wang X."/>
            <person name="Wang S."/>
            <person name="Zhang T."/>
            <person name="Zhou Y."/>
            <person name="He R."/>
            <person name="Meng N."/>
            <person name="Wang Y."/>
            <person name="Liu W."/>
            <person name="Liu Z."/>
            <person name="Liu J."/>
            <person name="Guo Q."/>
            <person name="Huang H."/>
            <person name="Sederoff R.R."/>
            <person name="Wang G."/>
            <person name="Qu G."/>
            <person name="Chen S."/>
        </authorList>
    </citation>
    <scope>NUCLEOTIDE SEQUENCE [LARGE SCALE GENOMIC DNA]</scope>
    <source>
        <strain evidence="1">SC-2020</strain>
    </source>
</reference>
<comment type="caution">
    <text evidence="1">The sequence shown here is derived from an EMBL/GenBank/DDBJ whole genome shotgun (WGS) entry which is preliminary data.</text>
</comment>
<dbReference type="AlphaFoldDB" id="A0AAD6LA98"/>